<organism evidence="1 2">
    <name type="scientific">Rhabditophanes sp. KR3021</name>
    <dbReference type="NCBI Taxonomy" id="114890"/>
    <lineage>
        <taxon>Eukaryota</taxon>
        <taxon>Metazoa</taxon>
        <taxon>Ecdysozoa</taxon>
        <taxon>Nematoda</taxon>
        <taxon>Chromadorea</taxon>
        <taxon>Rhabditida</taxon>
        <taxon>Tylenchina</taxon>
        <taxon>Panagrolaimomorpha</taxon>
        <taxon>Strongyloidoidea</taxon>
        <taxon>Alloionematidae</taxon>
        <taxon>Rhabditophanes</taxon>
    </lineage>
</organism>
<reference evidence="2" key="1">
    <citation type="submission" date="2016-11" db="UniProtKB">
        <authorList>
            <consortium name="WormBaseParasite"/>
        </authorList>
    </citation>
    <scope>IDENTIFICATION</scope>
    <source>
        <strain evidence="2">KR3021</strain>
    </source>
</reference>
<accession>A0AC35UI10</accession>
<protein>
    <submittedName>
        <fullName evidence="2">Protein kinase domain-containing protein</fullName>
    </submittedName>
</protein>
<dbReference type="WBParaSite" id="RSKR_0001123600.1">
    <property type="protein sequence ID" value="RSKR_0001123600.1"/>
    <property type="gene ID" value="RSKR_0001123600"/>
</dbReference>
<dbReference type="Proteomes" id="UP000095286">
    <property type="component" value="Unplaced"/>
</dbReference>
<proteinExistence type="predicted"/>
<evidence type="ECO:0000313" key="2">
    <source>
        <dbReference type="WBParaSite" id="RSKR_0001123600.1"/>
    </source>
</evidence>
<evidence type="ECO:0000313" key="1">
    <source>
        <dbReference type="Proteomes" id="UP000095286"/>
    </source>
</evidence>
<sequence>MYSQQLFMGLDFIHTKLITHRDIKPQNLFVNDDVGELKIGDFGCAIRLFPKESYSPYQITRFYRPPELLFGSEQYSTKVDIWSAICTMVEMVYGKPLFIGVDWTEQASKILDCLGAPTSSDLANMNIKKVNCKARTSKGVMPENGSDLISSSMYELMRLNLIYDPNKRMTGREIVKHAYFAPLYDTNNYIRSNGTQLIKQKNTKKEGSRSDKSGPVSFDYLYVLKLPS</sequence>
<name>A0AC35UI10_9BILA</name>